<dbReference type="Pfam" id="PF13954">
    <property type="entry name" value="PapC_N"/>
    <property type="match status" value="1"/>
</dbReference>
<keyword evidence="5" id="KW-0812">Transmembrane</keyword>
<dbReference type="InterPro" id="IPR037224">
    <property type="entry name" value="PapC_N_sf"/>
</dbReference>
<evidence type="ECO:0000256" key="5">
    <source>
        <dbReference type="ARBA" id="ARBA00022692"/>
    </source>
</evidence>
<dbReference type="InterPro" id="IPR025885">
    <property type="entry name" value="PapC_N"/>
</dbReference>
<keyword evidence="8" id="KW-0998">Cell outer membrane</keyword>
<dbReference type="Gene3D" id="3.10.20.410">
    <property type="match status" value="1"/>
</dbReference>
<evidence type="ECO:0000256" key="7">
    <source>
        <dbReference type="ARBA" id="ARBA00023136"/>
    </source>
</evidence>
<protein>
    <submittedName>
        <fullName evidence="10">Fimbria/pilus outer membrane usher protein</fullName>
    </submittedName>
</protein>
<dbReference type="RefSeq" id="WP_269950717.1">
    <property type="nucleotide sequence ID" value="NZ_CP104760.1"/>
</dbReference>
<dbReference type="GO" id="GO:0009297">
    <property type="term" value="P:pilus assembly"/>
    <property type="evidence" value="ECO:0007669"/>
    <property type="project" value="InterPro"/>
</dbReference>
<dbReference type="PANTHER" id="PTHR30451">
    <property type="entry name" value="OUTER MEMBRANE USHER PROTEIN"/>
    <property type="match status" value="1"/>
</dbReference>
<proteinExistence type="inferred from homology"/>
<dbReference type="GO" id="GO:0009279">
    <property type="term" value="C:cell outer membrane"/>
    <property type="evidence" value="ECO:0007669"/>
    <property type="project" value="UniProtKB-SubCell"/>
</dbReference>
<dbReference type="Proteomes" id="UP001211544">
    <property type="component" value="Plasmid pGABEKP28_2"/>
</dbReference>
<evidence type="ECO:0000256" key="6">
    <source>
        <dbReference type="ARBA" id="ARBA00022729"/>
    </source>
</evidence>
<accession>A0AAJ5QR27</accession>
<geneLocation type="plasmid" evidence="10 11">
    <name>pGABEKP28_2</name>
</geneLocation>
<evidence type="ECO:0000313" key="10">
    <source>
        <dbReference type="EMBL" id="WBG93450.1"/>
    </source>
</evidence>
<evidence type="ECO:0000256" key="8">
    <source>
        <dbReference type="ARBA" id="ARBA00023237"/>
    </source>
</evidence>
<dbReference type="Pfam" id="PF00577">
    <property type="entry name" value="Usher"/>
    <property type="match status" value="1"/>
</dbReference>
<reference evidence="10 11" key="1">
    <citation type="journal article" date="2022" name="J Glob Antimicrob Resist">
        <title>First complete genome of a multidrug resistant strain of the novel human pathogen Kalamiella piersonii (GABEKP28) identified in human saliva.</title>
        <authorList>
            <person name="McDonagh F."/>
            <person name="Singh N.K."/>
            <person name="Venkateswaran K."/>
            <person name="Lonappan A.M."/>
            <person name="Hallahan B."/>
            <person name="Tuohy A."/>
            <person name="Burke L."/>
            <person name="Kovarova A."/>
            <person name="Miliotis G."/>
        </authorList>
    </citation>
    <scope>NUCLEOTIDE SEQUENCE [LARGE SCALE GENOMIC DNA]</scope>
    <source>
        <strain evidence="10 11">GABEKP28</strain>
    </source>
</reference>
<gene>
    <name evidence="10" type="ORF">N5580_21055</name>
</gene>
<keyword evidence="7" id="KW-0472">Membrane</keyword>
<keyword evidence="4" id="KW-1134">Transmembrane beta strand</keyword>
<feature type="domain" description="PapC N-terminal" evidence="9">
    <location>
        <begin position="20"/>
        <end position="144"/>
    </location>
</feature>
<dbReference type="EMBL" id="CP104760">
    <property type="protein sequence ID" value="WBG93450.1"/>
    <property type="molecule type" value="Genomic_DNA"/>
</dbReference>
<dbReference type="Gene3D" id="2.60.40.2610">
    <property type="entry name" value="Outer membrane usher protein FimD, plug domain"/>
    <property type="match status" value="1"/>
</dbReference>
<dbReference type="AlphaFoldDB" id="A0AAJ5QR27"/>
<organism evidence="10 11">
    <name type="scientific">Pantoea piersonii</name>
    <dbReference type="NCBI Taxonomy" id="2364647"/>
    <lineage>
        <taxon>Bacteria</taxon>
        <taxon>Pseudomonadati</taxon>
        <taxon>Pseudomonadota</taxon>
        <taxon>Gammaproteobacteria</taxon>
        <taxon>Enterobacterales</taxon>
        <taxon>Erwiniaceae</taxon>
        <taxon>Pantoea</taxon>
    </lineage>
</organism>
<dbReference type="InterPro" id="IPR000015">
    <property type="entry name" value="Fimb_usher"/>
</dbReference>
<dbReference type="GO" id="GO:0015473">
    <property type="term" value="F:fimbrial usher porin activity"/>
    <property type="evidence" value="ECO:0007669"/>
    <property type="project" value="InterPro"/>
</dbReference>
<dbReference type="InterPro" id="IPR042186">
    <property type="entry name" value="FimD_plug_dom"/>
</dbReference>
<evidence type="ECO:0000256" key="1">
    <source>
        <dbReference type="ARBA" id="ARBA00004571"/>
    </source>
</evidence>
<evidence type="ECO:0000313" key="11">
    <source>
        <dbReference type="Proteomes" id="UP001211544"/>
    </source>
</evidence>
<dbReference type="PANTHER" id="PTHR30451:SF8">
    <property type="entry name" value="FIMBRIAL USHER PROTEIN"/>
    <property type="match status" value="1"/>
</dbReference>
<comment type="subcellular location">
    <subcellularLocation>
        <location evidence="1">Cell outer membrane</location>
        <topology evidence="1">Multi-pass membrane protein</topology>
    </subcellularLocation>
</comment>
<evidence type="ECO:0000256" key="2">
    <source>
        <dbReference type="ARBA" id="ARBA00008064"/>
    </source>
</evidence>
<comment type="similarity">
    <text evidence="2">Belongs to the fimbrial export usher family.</text>
</comment>
<name>A0AAJ5QR27_9GAMM</name>
<keyword evidence="10" id="KW-0614">Plasmid</keyword>
<evidence type="ECO:0000256" key="4">
    <source>
        <dbReference type="ARBA" id="ARBA00022452"/>
    </source>
</evidence>
<evidence type="ECO:0000256" key="3">
    <source>
        <dbReference type="ARBA" id="ARBA00022448"/>
    </source>
</evidence>
<dbReference type="SUPFAM" id="SSF141729">
    <property type="entry name" value="FimD N-terminal domain-like"/>
    <property type="match status" value="1"/>
</dbReference>
<keyword evidence="6" id="KW-0732">Signal</keyword>
<dbReference type="KEGG" id="kpie:N5580_21055"/>
<keyword evidence="3" id="KW-0813">Transport</keyword>
<evidence type="ECO:0000259" key="9">
    <source>
        <dbReference type="Pfam" id="PF13954"/>
    </source>
</evidence>
<sequence>MAIFTASVIASASAAATVKYDKEMLASLGYDPSAAALFEAGAHFFPGENAVNISVNGKNKGVHRVIFDSAGSPCWNEALLRKLGIDSLSFDGYRPACLKPLASSKINIKEEVRRSRLQLQVPVSSLLREVQYATGGKAAIVNYDARHYQFQSRSGENHHSQSLTSEVGANISHWILRSGQSYSALDNQNTFTRLYSYGQRSVPAWASVIQVGEIISSDALFSGITLTGAQIVPERATQNGGMNLVSLNVLIPQTGSAEVWQGNVLLKTFTVTAGMNRLSRIPALNQQDDFVIIIRDESGNQQQQTFPVIQAMPETLLLDMGTSLALGQLRLTQEKYPLLLGSTGVFQHPRMAVGVGGLVSEAYQAGGWRASVRLSEYLLATLSQTWSLAHKGADSEGRKQGLNHQAGLIYPVTQRLSLTASMNTRSRNYVDTSSSWSSHKTAAETGQIKSQYAAGVSYSHEWLGVFSFTGSQARSWQGSDMLGYTQAWGRAFGKVNVNLGVQKNRLTSDRRHYDNRYAYLSFSLPLGENRSLRSWINSNDGRSQGGIGYDQSLNDKFAWSLSSEKNQRDDPSLAGSASWTSKYTQLSGGASRSDTSTSFNAGARGGAVLHSEGLTFTPRSVGDTFSVISLNNALPDVEMRTPAGAVWSDRGGYAISSWMPWQKNTVHINPTSLPKNVQVPGGIIDVLPYRGAVVPVTLPAFTVRRTLLSFPANEKPAPGSAVKDEKGLLLAFVNEDGTIFFDDLPDGRLYVQRSDGKRCVITLTSPWAAGPGALYASLSARCVT</sequence>
<keyword evidence="11" id="KW-1185">Reference proteome</keyword>